<evidence type="ECO:0000313" key="6">
    <source>
        <dbReference type="RefSeq" id="XP_025420197.1"/>
    </source>
</evidence>
<evidence type="ECO:0000259" key="4">
    <source>
        <dbReference type="Pfam" id="PF13359"/>
    </source>
</evidence>
<dbReference type="GO" id="GO:0046872">
    <property type="term" value="F:metal ion binding"/>
    <property type="evidence" value="ECO:0007669"/>
    <property type="project" value="UniProtKB-KW"/>
</dbReference>
<feature type="domain" description="DDE Tnp4" evidence="4">
    <location>
        <begin position="23"/>
        <end position="139"/>
    </location>
</feature>
<gene>
    <name evidence="6" type="primary">LOC112690399</name>
</gene>
<evidence type="ECO:0000256" key="3">
    <source>
        <dbReference type="SAM" id="MobiDB-lite"/>
    </source>
</evidence>
<sequence length="154" mass="17721">MAQMAQAVVPPMKTHQISETTEKNSDSSTFKNSNFYEKIIKKELSIPEDSVLPEASDFKLPYIIVGDEAFGLSHNIIRPAGKNLPFKKRVFNYRLSVARRFIECAFGIMSNKWRIFHRPLNVSKPFAENIIKACVLLHNFVRVRDSNSLRFEDT</sequence>
<dbReference type="Proteomes" id="UP000694846">
    <property type="component" value="Unplaced"/>
</dbReference>
<reference evidence="6" key="1">
    <citation type="submission" date="2025-08" db="UniProtKB">
        <authorList>
            <consortium name="RefSeq"/>
        </authorList>
    </citation>
    <scope>IDENTIFICATION</scope>
    <source>
        <tissue evidence="6">Whole body</tissue>
    </source>
</reference>
<protein>
    <submittedName>
        <fullName evidence="6">Uncharacterized protein LOC112690399</fullName>
    </submittedName>
</protein>
<keyword evidence="5" id="KW-1185">Reference proteome</keyword>
<evidence type="ECO:0000256" key="1">
    <source>
        <dbReference type="ARBA" id="ARBA00001968"/>
    </source>
</evidence>
<dbReference type="AlphaFoldDB" id="A0A8B8GBU8"/>
<evidence type="ECO:0000256" key="2">
    <source>
        <dbReference type="ARBA" id="ARBA00022723"/>
    </source>
</evidence>
<comment type="cofactor">
    <cofactor evidence="1">
        <name>a divalent metal cation</name>
        <dbReference type="ChEBI" id="CHEBI:60240"/>
    </cofactor>
</comment>
<dbReference type="GeneID" id="112690399"/>
<proteinExistence type="predicted"/>
<dbReference type="RefSeq" id="XP_025420197.1">
    <property type="nucleotide sequence ID" value="XM_025564412.1"/>
</dbReference>
<accession>A0A8B8GBU8</accession>
<dbReference type="InterPro" id="IPR027806">
    <property type="entry name" value="HARBI1_dom"/>
</dbReference>
<evidence type="ECO:0000313" key="5">
    <source>
        <dbReference type="Proteomes" id="UP000694846"/>
    </source>
</evidence>
<name>A0A8B8GBU8_9HEMI</name>
<organism evidence="5 6">
    <name type="scientific">Sipha flava</name>
    <name type="common">yellow sugarcane aphid</name>
    <dbReference type="NCBI Taxonomy" id="143950"/>
    <lineage>
        <taxon>Eukaryota</taxon>
        <taxon>Metazoa</taxon>
        <taxon>Ecdysozoa</taxon>
        <taxon>Arthropoda</taxon>
        <taxon>Hexapoda</taxon>
        <taxon>Insecta</taxon>
        <taxon>Pterygota</taxon>
        <taxon>Neoptera</taxon>
        <taxon>Paraneoptera</taxon>
        <taxon>Hemiptera</taxon>
        <taxon>Sternorrhyncha</taxon>
        <taxon>Aphidomorpha</taxon>
        <taxon>Aphidoidea</taxon>
        <taxon>Aphididae</taxon>
        <taxon>Sipha</taxon>
    </lineage>
</organism>
<dbReference type="Pfam" id="PF13359">
    <property type="entry name" value="DDE_Tnp_4"/>
    <property type="match status" value="1"/>
</dbReference>
<keyword evidence="2" id="KW-0479">Metal-binding</keyword>
<dbReference type="OrthoDB" id="6579366at2759"/>
<feature type="region of interest" description="Disordered" evidence="3">
    <location>
        <begin position="1"/>
        <end position="29"/>
    </location>
</feature>